<keyword evidence="3" id="KW-0813">Transport</keyword>
<feature type="transmembrane region" description="Helical" evidence="8">
    <location>
        <begin position="135"/>
        <end position="157"/>
    </location>
</feature>
<feature type="transmembrane region" description="Helical" evidence="8">
    <location>
        <begin position="169"/>
        <end position="186"/>
    </location>
</feature>
<dbReference type="InterPro" id="IPR011606">
    <property type="entry name" value="Brnchd-chn_aa_trnsp_permease"/>
</dbReference>
<dbReference type="PANTHER" id="PTHR34979:SF1">
    <property type="entry name" value="INNER MEMBRANE PROTEIN YGAZ"/>
    <property type="match status" value="1"/>
</dbReference>
<dbReference type="EMBL" id="JAIWIU010000103">
    <property type="protein sequence ID" value="MCA2017365.1"/>
    <property type="molecule type" value="Genomic_DNA"/>
</dbReference>
<feature type="transmembrane region" description="Helical" evidence="8">
    <location>
        <begin position="75"/>
        <end position="99"/>
    </location>
</feature>
<gene>
    <name evidence="9" type="ORF">LDJ79_14670</name>
</gene>
<evidence type="ECO:0000256" key="8">
    <source>
        <dbReference type="SAM" id="Phobius"/>
    </source>
</evidence>
<reference evidence="10" key="1">
    <citation type="submission" date="2023-07" db="EMBL/GenBank/DDBJ databases">
        <title>Molecular identification of indigenous halophilic bacteria isolated from red sea cost, biodegradation of synthetic dyes and assessment of degraded metabolite toxicity.</title>
        <authorList>
            <person name="Chaieb K."/>
            <person name="Altayb H.N."/>
        </authorList>
    </citation>
    <scope>NUCLEOTIDE SEQUENCE [LARGE SCALE GENOMIC DNA]</scope>
    <source>
        <strain evidence="10">K20</strain>
    </source>
</reference>
<name>A0ABS7YNW9_9VIBR</name>
<feature type="transmembrane region" description="Helical" evidence="8">
    <location>
        <begin position="20"/>
        <end position="37"/>
    </location>
</feature>
<comment type="subcellular location">
    <subcellularLocation>
        <location evidence="1">Cell membrane</location>
        <topology evidence="1">Multi-pass membrane protein</topology>
    </subcellularLocation>
</comment>
<keyword evidence="7 8" id="KW-0472">Membrane</keyword>
<protein>
    <submittedName>
        <fullName evidence="9">AzlC family ABC transporter permease</fullName>
    </submittedName>
</protein>
<keyword evidence="5 8" id="KW-0812">Transmembrane</keyword>
<evidence type="ECO:0000256" key="6">
    <source>
        <dbReference type="ARBA" id="ARBA00022989"/>
    </source>
</evidence>
<accession>A0ABS7YNW9</accession>
<keyword evidence="6 8" id="KW-1133">Transmembrane helix</keyword>
<evidence type="ECO:0000313" key="10">
    <source>
        <dbReference type="Proteomes" id="UP001199044"/>
    </source>
</evidence>
<dbReference type="RefSeq" id="WP_225251109.1">
    <property type="nucleotide sequence ID" value="NZ_JAIWIU010000103.1"/>
</dbReference>
<evidence type="ECO:0000256" key="7">
    <source>
        <dbReference type="ARBA" id="ARBA00023136"/>
    </source>
</evidence>
<evidence type="ECO:0000256" key="1">
    <source>
        <dbReference type="ARBA" id="ARBA00004651"/>
    </source>
</evidence>
<proteinExistence type="inferred from homology"/>
<evidence type="ECO:0000256" key="2">
    <source>
        <dbReference type="ARBA" id="ARBA00010735"/>
    </source>
</evidence>
<dbReference type="Pfam" id="PF03591">
    <property type="entry name" value="AzlC"/>
    <property type="match status" value="1"/>
</dbReference>
<keyword evidence="10" id="KW-1185">Reference proteome</keyword>
<organism evidence="9 10">
    <name type="scientific">Vibrio tritonius</name>
    <dbReference type="NCBI Taxonomy" id="1435069"/>
    <lineage>
        <taxon>Bacteria</taxon>
        <taxon>Pseudomonadati</taxon>
        <taxon>Pseudomonadota</taxon>
        <taxon>Gammaproteobacteria</taxon>
        <taxon>Vibrionales</taxon>
        <taxon>Vibrionaceae</taxon>
        <taxon>Vibrio</taxon>
    </lineage>
</organism>
<feature type="transmembrane region" description="Helical" evidence="8">
    <location>
        <begin position="216"/>
        <end position="233"/>
    </location>
</feature>
<feature type="transmembrane region" description="Helical" evidence="8">
    <location>
        <begin position="193"/>
        <end position="210"/>
    </location>
</feature>
<evidence type="ECO:0000256" key="4">
    <source>
        <dbReference type="ARBA" id="ARBA00022475"/>
    </source>
</evidence>
<comment type="caution">
    <text evidence="9">The sequence shown here is derived from an EMBL/GenBank/DDBJ whole genome shotgun (WGS) entry which is preliminary data.</text>
</comment>
<evidence type="ECO:0000313" key="9">
    <source>
        <dbReference type="EMBL" id="MCA2017365.1"/>
    </source>
</evidence>
<evidence type="ECO:0000256" key="5">
    <source>
        <dbReference type="ARBA" id="ARBA00022692"/>
    </source>
</evidence>
<dbReference type="PANTHER" id="PTHR34979">
    <property type="entry name" value="INNER MEMBRANE PROTEIN YGAZ"/>
    <property type="match status" value="1"/>
</dbReference>
<dbReference type="Proteomes" id="UP001199044">
    <property type="component" value="Unassembled WGS sequence"/>
</dbReference>
<sequence>MHTSELRLEIPWIQQGFIRLIPISIFVFVFGAAFGLAASQEGLSESASVWMSTLVFAGASQFGVLDLWGTSVPVVPLAITVFAINARHLLIGATLYPHIRDLNPITRYSIMLVASDANWAMSMRAFSQNKIQEGLGLLFGGGIALWAFWALGTWAGFYLGNTINNPSSFGFDMVMGCFLLTMVLEGNKDTKTSMIWFVAGGASLAAYLYLPENSHVIVGAISGGVMGIILGDNKHDD</sequence>
<keyword evidence="4" id="KW-1003">Cell membrane</keyword>
<evidence type="ECO:0000256" key="3">
    <source>
        <dbReference type="ARBA" id="ARBA00022448"/>
    </source>
</evidence>
<comment type="similarity">
    <text evidence="2">Belongs to the AzlC family.</text>
</comment>